<sequence length="80" mass="8886">MCSGTAFACANGETGLACFVSGRYYSTFLIYRNEPGSSFDRRIAFRDRALRISDRSYGFVHPDNDDQFRLPGPATSKSSC</sequence>
<proteinExistence type="predicted"/>
<evidence type="ECO:0000313" key="1">
    <source>
        <dbReference type="EMBL" id="KAJ4469740.1"/>
    </source>
</evidence>
<name>A0A9W8ZYT4_9AGAR</name>
<reference evidence="1" key="1">
    <citation type="submission" date="2022-08" db="EMBL/GenBank/DDBJ databases">
        <authorList>
            <consortium name="DOE Joint Genome Institute"/>
            <person name="Min B."/>
            <person name="Riley R."/>
            <person name="Sierra-Patev S."/>
            <person name="Naranjo-Ortiz M."/>
            <person name="Looney B."/>
            <person name="Konkel Z."/>
            <person name="Slot J.C."/>
            <person name="Sakamoto Y."/>
            <person name="Steenwyk J.L."/>
            <person name="Rokas A."/>
            <person name="Carro J."/>
            <person name="Camarero S."/>
            <person name="Ferreira P."/>
            <person name="Molpeceres G."/>
            <person name="Ruiz-Duenas F.J."/>
            <person name="Serrano A."/>
            <person name="Henrissat B."/>
            <person name="Drula E."/>
            <person name="Hughes K.W."/>
            <person name="Mata J.L."/>
            <person name="Ishikawa N.K."/>
            <person name="Vargas-Isla R."/>
            <person name="Ushijima S."/>
            <person name="Smith C.A."/>
            <person name="Ahrendt S."/>
            <person name="Andreopoulos W."/>
            <person name="He G."/>
            <person name="Labutti K."/>
            <person name="Lipzen A."/>
            <person name="Ng V."/>
            <person name="Sandor L."/>
            <person name="Barry K."/>
            <person name="Martinez A.T."/>
            <person name="Xiao Y."/>
            <person name="Gibbons J.G."/>
            <person name="Terashima K."/>
            <person name="Hibbett D.S."/>
            <person name="Grigoriev I.V."/>
        </authorList>
    </citation>
    <scope>NUCLEOTIDE SEQUENCE</scope>
    <source>
        <strain evidence="1">Sp2 HRB7682 ss15</strain>
    </source>
</reference>
<dbReference type="EMBL" id="JANVFS010000034">
    <property type="protein sequence ID" value="KAJ4469740.1"/>
    <property type="molecule type" value="Genomic_DNA"/>
</dbReference>
<dbReference type="Proteomes" id="UP001150238">
    <property type="component" value="Unassembled WGS sequence"/>
</dbReference>
<accession>A0A9W8ZYT4</accession>
<gene>
    <name evidence="1" type="ORF">C8J55DRAFT_523637</name>
</gene>
<comment type="caution">
    <text evidence="1">The sequence shown here is derived from an EMBL/GenBank/DDBJ whole genome shotgun (WGS) entry which is preliminary data.</text>
</comment>
<organism evidence="1 2">
    <name type="scientific">Lentinula lateritia</name>
    <dbReference type="NCBI Taxonomy" id="40482"/>
    <lineage>
        <taxon>Eukaryota</taxon>
        <taxon>Fungi</taxon>
        <taxon>Dikarya</taxon>
        <taxon>Basidiomycota</taxon>
        <taxon>Agaricomycotina</taxon>
        <taxon>Agaricomycetes</taxon>
        <taxon>Agaricomycetidae</taxon>
        <taxon>Agaricales</taxon>
        <taxon>Marasmiineae</taxon>
        <taxon>Omphalotaceae</taxon>
        <taxon>Lentinula</taxon>
    </lineage>
</organism>
<dbReference type="AlphaFoldDB" id="A0A9W8ZYT4"/>
<protein>
    <submittedName>
        <fullName evidence="1">Uncharacterized protein</fullName>
    </submittedName>
</protein>
<reference evidence="1" key="2">
    <citation type="journal article" date="2023" name="Proc. Natl. Acad. Sci. U.S.A.">
        <title>A global phylogenomic analysis of the shiitake genus Lentinula.</title>
        <authorList>
            <person name="Sierra-Patev S."/>
            <person name="Min B."/>
            <person name="Naranjo-Ortiz M."/>
            <person name="Looney B."/>
            <person name="Konkel Z."/>
            <person name="Slot J.C."/>
            <person name="Sakamoto Y."/>
            <person name="Steenwyk J.L."/>
            <person name="Rokas A."/>
            <person name="Carro J."/>
            <person name="Camarero S."/>
            <person name="Ferreira P."/>
            <person name="Molpeceres G."/>
            <person name="Ruiz-Duenas F.J."/>
            <person name="Serrano A."/>
            <person name="Henrissat B."/>
            <person name="Drula E."/>
            <person name="Hughes K.W."/>
            <person name="Mata J.L."/>
            <person name="Ishikawa N.K."/>
            <person name="Vargas-Isla R."/>
            <person name="Ushijima S."/>
            <person name="Smith C.A."/>
            <person name="Donoghue J."/>
            <person name="Ahrendt S."/>
            <person name="Andreopoulos W."/>
            <person name="He G."/>
            <person name="LaButti K."/>
            <person name="Lipzen A."/>
            <person name="Ng V."/>
            <person name="Riley R."/>
            <person name="Sandor L."/>
            <person name="Barry K."/>
            <person name="Martinez A.T."/>
            <person name="Xiao Y."/>
            <person name="Gibbons J.G."/>
            <person name="Terashima K."/>
            <person name="Grigoriev I.V."/>
            <person name="Hibbett D."/>
        </authorList>
    </citation>
    <scope>NUCLEOTIDE SEQUENCE</scope>
    <source>
        <strain evidence="1">Sp2 HRB7682 ss15</strain>
    </source>
</reference>
<evidence type="ECO:0000313" key="2">
    <source>
        <dbReference type="Proteomes" id="UP001150238"/>
    </source>
</evidence>